<keyword evidence="1" id="KW-0812">Transmembrane</keyword>
<reference evidence="2 3" key="1">
    <citation type="journal article" date="2002" name="Nature">
        <title>Genome sequence and comparative analysis of the model rodent malaria parasite Plasmodium yoelii yoelii.</title>
        <authorList>
            <person name="Carlton J.M."/>
            <person name="Angiuoli S.V."/>
            <person name="Suh B.B."/>
            <person name="Kooij T.W."/>
            <person name="Pertea M."/>
            <person name="Silva J.C."/>
            <person name="Ermolaeva M.D."/>
            <person name="Allen J.E."/>
            <person name="Selengut J.D."/>
            <person name="Koo H.L."/>
            <person name="Peterson J.D."/>
            <person name="Pop M."/>
            <person name="Kosack D.S."/>
            <person name="Shumway M.F."/>
            <person name="Bidwell S.L."/>
            <person name="Shallom S.J."/>
            <person name="van Aken S.E."/>
            <person name="Riedmuller S.B."/>
            <person name="Feldblyum T.V."/>
            <person name="Cho J.K."/>
            <person name="Quackenbush J."/>
            <person name="Sedegah M."/>
            <person name="Shoaibi A."/>
            <person name="Cummings L.M."/>
            <person name="Florens L."/>
            <person name="Yates J.R."/>
            <person name="Raine J.D."/>
            <person name="Sinden R.E."/>
            <person name="Harris M.A."/>
            <person name="Cunningham D.A."/>
            <person name="Preiser P.R."/>
            <person name="Bergman L.W."/>
            <person name="Vaidya A.B."/>
            <person name="van Lin L.H."/>
            <person name="Janse C.J."/>
            <person name="Waters A.P."/>
            <person name="Smith H.O."/>
            <person name="White O.R."/>
            <person name="Salzberg S.L."/>
            <person name="Venter J.C."/>
            <person name="Fraser C.M."/>
            <person name="Hoffman S.L."/>
            <person name="Gardner M.J."/>
            <person name="Carucci D.J."/>
        </authorList>
    </citation>
    <scope>NUCLEOTIDE SEQUENCE [LARGE SCALE GENOMIC DNA]</scope>
    <source>
        <strain evidence="2 3">17XNL</strain>
    </source>
</reference>
<dbReference type="InParanoid" id="Q7REG9"/>
<evidence type="ECO:0000256" key="1">
    <source>
        <dbReference type="SAM" id="Phobius"/>
    </source>
</evidence>
<gene>
    <name evidence="2" type="ORF">PY05096</name>
</gene>
<evidence type="ECO:0000313" key="2">
    <source>
        <dbReference type="EMBL" id="EAA17076.1"/>
    </source>
</evidence>
<proteinExistence type="predicted"/>
<feature type="transmembrane region" description="Helical" evidence="1">
    <location>
        <begin position="183"/>
        <end position="204"/>
    </location>
</feature>
<accession>Q7REG9</accession>
<dbReference type="Proteomes" id="UP000008553">
    <property type="component" value="Unassembled WGS sequence"/>
</dbReference>
<dbReference type="STRING" id="73239.Q7REG9"/>
<name>Q7REG9_PLAYO</name>
<organism evidence="2 3">
    <name type="scientific">Plasmodium yoelii yoelii</name>
    <dbReference type="NCBI Taxonomy" id="73239"/>
    <lineage>
        <taxon>Eukaryota</taxon>
        <taxon>Sar</taxon>
        <taxon>Alveolata</taxon>
        <taxon>Apicomplexa</taxon>
        <taxon>Aconoidasida</taxon>
        <taxon>Haemosporida</taxon>
        <taxon>Plasmodiidae</taxon>
        <taxon>Plasmodium</taxon>
        <taxon>Plasmodium (Vinckeia)</taxon>
    </lineage>
</organism>
<feature type="non-terminal residue" evidence="2">
    <location>
        <position position="284"/>
    </location>
</feature>
<dbReference type="PaxDb" id="73239-Q7REG9"/>
<dbReference type="AlphaFoldDB" id="Q7REG9"/>
<sequence length="284" mass="33551">MYKLSNINSRDIENAINFHDNLSEMIEEEDGEKPDDISLGTSEYFDKIDILEKRIEEENKIIDIFNKSLDVNDTEYNKIMSYSKLLSHDVDNNTESEEIKINETIEERENFETSNINIEKRSNNNSNTNLYQYNEHYEKNEINDSQSDDIQINSTKHNQDTNTNRYKLHFSFLTYTLRSFSNILMLIVQTSLIITNLIIVSTSLPINNPINNKIIVNMQAQGTNKLLNNIYLFYMTYLIFFLALNLLYTFYVFFSNKNFLSKLFAQRKIYFSNVFPYSTKSFNE</sequence>
<protein>
    <submittedName>
        <fullName evidence="2">Uncharacterized protein</fullName>
    </submittedName>
</protein>
<keyword evidence="3" id="KW-1185">Reference proteome</keyword>
<dbReference type="EMBL" id="AABL01001598">
    <property type="protein sequence ID" value="EAA17076.1"/>
    <property type="molecule type" value="Genomic_DNA"/>
</dbReference>
<keyword evidence="1" id="KW-0472">Membrane</keyword>
<feature type="transmembrane region" description="Helical" evidence="1">
    <location>
        <begin position="231"/>
        <end position="254"/>
    </location>
</feature>
<comment type="caution">
    <text evidence="2">The sequence shown here is derived from an EMBL/GenBank/DDBJ whole genome shotgun (WGS) entry which is preliminary data.</text>
</comment>
<keyword evidence="1" id="KW-1133">Transmembrane helix</keyword>
<evidence type="ECO:0000313" key="3">
    <source>
        <dbReference type="Proteomes" id="UP000008553"/>
    </source>
</evidence>